<dbReference type="InterPro" id="IPR036412">
    <property type="entry name" value="HAD-like_sf"/>
</dbReference>
<name>A0ABQ9Y639_9EUKA</name>
<evidence type="ECO:0000313" key="2">
    <source>
        <dbReference type="Proteomes" id="UP001281761"/>
    </source>
</evidence>
<proteinExistence type="predicted"/>
<protein>
    <submittedName>
        <fullName evidence="1">Cof-type HAD-IIB family hydrolase</fullName>
    </submittedName>
</protein>
<keyword evidence="1" id="KW-0378">Hydrolase</keyword>
<sequence length="305" mass="33881">MGQKGILKPTTQMFPANLKNQIKVFAVDLDDTLFQPDLTIAPFDAHMLCKLQQSGVHVAFSSGRMAFDIRPRYISAGLSLDNAYAVGGGGGEVVRLSDKKKVFCSSVDEETIRTMFTYGKEHNFCCEFYSEEGVILYTTDNKAHDYHMSILTIKDVKVSYEEIIERAIKEKPLKLFITEDPETIEHKVIPDIRARLNASSRAIITKPEFCEVLNVDVSKSTALSFYCENILGCTIANCFAMGDGGNDIEMLRDSGFSAAPANSTDGAKAVAKITLPWKNTDNAVGRAIDAVFFDGQEFDKFHQRR</sequence>
<gene>
    <name evidence="1" type="ORF">BLNAU_5754</name>
</gene>
<dbReference type="Proteomes" id="UP001281761">
    <property type="component" value="Unassembled WGS sequence"/>
</dbReference>
<dbReference type="SUPFAM" id="SSF56784">
    <property type="entry name" value="HAD-like"/>
    <property type="match status" value="1"/>
</dbReference>
<dbReference type="PANTHER" id="PTHR10000">
    <property type="entry name" value="PHOSPHOSERINE PHOSPHATASE"/>
    <property type="match status" value="1"/>
</dbReference>
<evidence type="ECO:0000313" key="1">
    <source>
        <dbReference type="EMBL" id="KAK2959196.1"/>
    </source>
</evidence>
<comment type="caution">
    <text evidence="1">The sequence shown here is derived from an EMBL/GenBank/DDBJ whole genome shotgun (WGS) entry which is preliminary data.</text>
</comment>
<accession>A0ABQ9Y639</accession>
<dbReference type="NCBIfam" id="TIGR01484">
    <property type="entry name" value="HAD-SF-IIB"/>
    <property type="match status" value="1"/>
</dbReference>
<dbReference type="InterPro" id="IPR006379">
    <property type="entry name" value="HAD-SF_hydro_IIB"/>
</dbReference>
<reference evidence="1 2" key="1">
    <citation type="journal article" date="2022" name="bioRxiv">
        <title>Genomics of Preaxostyla Flagellates Illuminates Evolutionary Transitions and the Path Towards Mitochondrial Loss.</title>
        <authorList>
            <person name="Novak L.V.F."/>
            <person name="Treitli S.C."/>
            <person name="Pyrih J."/>
            <person name="Halakuc P."/>
            <person name="Pipaliya S.V."/>
            <person name="Vacek V."/>
            <person name="Brzon O."/>
            <person name="Soukal P."/>
            <person name="Eme L."/>
            <person name="Dacks J.B."/>
            <person name="Karnkowska A."/>
            <person name="Elias M."/>
            <person name="Hampl V."/>
        </authorList>
    </citation>
    <scope>NUCLEOTIDE SEQUENCE [LARGE SCALE GENOMIC DNA]</scope>
    <source>
        <strain evidence="1">NAU3</strain>
        <tissue evidence="1">Gut</tissue>
    </source>
</reference>
<dbReference type="EMBL" id="JARBJD010000031">
    <property type="protein sequence ID" value="KAK2959196.1"/>
    <property type="molecule type" value="Genomic_DNA"/>
</dbReference>
<dbReference type="Gene3D" id="3.30.1240.10">
    <property type="match status" value="1"/>
</dbReference>
<dbReference type="GO" id="GO:0016787">
    <property type="term" value="F:hydrolase activity"/>
    <property type="evidence" value="ECO:0007669"/>
    <property type="project" value="UniProtKB-KW"/>
</dbReference>
<dbReference type="InterPro" id="IPR023214">
    <property type="entry name" value="HAD_sf"/>
</dbReference>
<dbReference type="Gene3D" id="3.40.50.1000">
    <property type="entry name" value="HAD superfamily/HAD-like"/>
    <property type="match status" value="1"/>
</dbReference>
<keyword evidence="2" id="KW-1185">Reference proteome</keyword>
<dbReference type="PANTHER" id="PTHR10000:SF8">
    <property type="entry name" value="HAD SUPERFAMILY HYDROLASE-LIKE, TYPE 3"/>
    <property type="match status" value="1"/>
</dbReference>
<dbReference type="Pfam" id="PF08282">
    <property type="entry name" value="Hydrolase_3"/>
    <property type="match status" value="1"/>
</dbReference>
<organism evidence="1 2">
    <name type="scientific">Blattamonas nauphoetae</name>
    <dbReference type="NCBI Taxonomy" id="2049346"/>
    <lineage>
        <taxon>Eukaryota</taxon>
        <taxon>Metamonada</taxon>
        <taxon>Preaxostyla</taxon>
        <taxon>Oxymonadida</taxon>
        <taxon>Blattamonas</taxon>
    </lineage>
</organism>